<comment type="caution">
    <text evidence="2">The sequence shown here is derived from an EMBL/GenBank/DDBJ whole genome shotgun (WGS) entry which is preliminary data.</text>
</comment>
<dbReference type="RefSeq" id="WP_205121814.1">
    <property type="nucleotide sequence ID" value="NZ_JAFBCM010000001.1"/>
</dbReference>
<feature type="region of interest" description="Disordered" evidence="1">
    <location>
        <begin position="60"/>
        <end position="98"/>
    </location>
</feature>
<sequence length="98" mass="10503">MVDAQAADVHVVLTERDGEMVWAVLRTGATRASRVYPSRLDAIAVARRISRRDHAALYIEQSDGTIKQQSAGPARHYTSHAETTPRPGTPAGPPGDAA</sequence>
<proteinExistence type="predicted"/>
<evidence type="ECO:0000256" key="1">
    <source>
        <dbReference type="SAM" id="MobiDB-lite"/>
    </source>
</evidence>
<evidence type="ECO:0000313" key="2">
    <source>
        <dbReference type="EMBL" id="MFC3762358.1"/>
    </source>
</evidence>
<dbReference type="Proteomes" id="UP001595699">
    <property type="component" value="Unassembled WGS sequence"/>
</dbReference>
<reference evidence="3" key="1">
    <citation type="journal article" date="2019" name="Int. J. Syst. Evol. Microbiol.">
        <title>The Global Catalogue of Microorganisms (GCM) 10K type strain sequencing project: providing services to taxonomists for standard genome sequencing and annotation.</title>
        <authorList>
            <consortium name="The Broad Institute Genomics Platform"/>
            <consortium name="The Broad Institute Genome Sequencing Center for Infectious Disease"/>
            <person name="Wu L."/>
            <person name="Ma J."/>
        </authorList>
    </citation>
    <scope>NUCLEOTIDE SEQUENCE [LARGE SCALE GENOMIC DNA]</scope>
    <source>
        <strain evidence="3">CGMCC 4.7241</strain>
    </source>
</reference>
<protein>
    <submittedName>
        <fullName evidence="2">DUF2188 domain-containing protein</fullName>
    </submittedName>
</protein>
<evidence type="ECO:0000313" key="3">
    <source>
        <dbReference type="Proteomes" id="UP001595699"/>
    </source>
</evidence>
<organism evidence="2 3">
    <name type="scientific">Tenggerimyces flavus</name>
    <dbReference type="NCBI Taxonomy" id="1708749"/>
    <lineage>
        <taxon>Bacteria</taxon>
        <taxon>Bacillati</taxon>
        <taxon>Actinomycetota</taxon>
        <taxon>Actinomycetes</taxon>
        <taxon>Propionibacteriales</taxon>
        <taxon>Nocardioidaceae</taxon>
        <taxon>Tenggerimyces</taxon>
    </lineage>
</organism>
<dbReference type="EMBL" id="JBHRZH010000014">
    <property type="protein sequence ID" value="MFC3762358.1"/>
    <property type="molecule type" value="Genomic_DNA"/>
</dbReference>
<accession>A0ABV7YB42</accession>
<dbReference type="InterPro" id="IPR018691">
    <property type="entry name" value="DUF2188"/>
</dbReference>
<gene>
    <name evidence="2" type="ORF">ACFOUW_16065</name>
</gene>
<keyword evidence="3" id="KW-1185">Reference proteome</keyword>
<feature type="compositionally biased region" description="Pro residues" evidence="1">
    <location>
        <begin position="87"/>
        <end position="98"/>
    </location>
</feature>
<dbReference type="Pfam" id="PF09954">
    <property type="entry name" value="DUF2188"/>
    <property type="match status" value="1"/>
</dbReference>
<name>A0ABV7YB42_9ACTN</name>
<feature type="compositionally biased region" description="Polar residues" evidence="1">
    <location>
        <begin position="62"/>
        <end position="71"/>
    </location>
</feature>